<reference evidence="2 3" key="1">
    <citation type="submission" date="2013-09" db="EMBL/GenBank/DDBJ databases">
        <title>Whole genome shotgun sequence of Vibrio proteolyticus NBRC 13287.</title>
        <authorList>
            <person name="Isaki S."/>
            <person name="Hosoyama A."/>
            <person name="Numata M."/>
            <person name="Hashimoto M."/>
            <person name="Hosoyama Y."/>
            <person name="Tsuchikane K."/>
            <person name="Noguchi M."/>
            <person name="Hirakata S."/>
            <person name="Ichikawa N."/>
            <person name="Ohji S."/>
            <person name="Yamazoe A."/>
            <person name="Fujita N."/>
        </authorList>
    </citation>
    <scope>NUCLEOTIDE SEQUENCE [LARGE SCALE GENOMIC DNA]</scope>
    <source>
        <strain evidence="2 3">NBRC 13287</strain>
    </source>
</reference>
<evidence type="ECO:0000313" key="2">
    <source>
        <dbReference type="EMBL" id="GAD67228.1"/>
    </source>
</evidence>
<dbReference type="eggNOG" id="COG0637">
    <property type="taxonomic scope" value="Bacteria"/>
</dbReference>
<dbReference type="InterPro" id="IPR023198">
    <property type="entry name" value="PGP-like_dom2"/>
</dbReference>
<comment type="similarity">
    <text evidence="1">Belongs to the HAD-like hydrolase superfamily. CbbY/CbbZ/Gph/YieH family.</text>
</comment>
<evidence type="ECO:0000313" key="3">
    <source>
        <dbReference type="Proteomes" id="UP000016570"/>
    </source>
</evidence>
<dbReference type="GO" id="GO:0050308">
    <property type="term" value="F:sugar-phosphatase activity"/>
    <property type="evidence" value="ECO:0007669"/>
    <property type="project" value="TreeGrafter"/>
</dbReference>
<dbReference type="InterPro" id="IPR041492">
    <property type="entry name" value="HAD_2"/>
</dbReference>
<gene>
    <name evidence="2" type="ORF">VPR01S_07_00270</name>
</gene>
<dbReference type="InterPro" id="IPR036412">
    <property type="entry name" value="HAD-like_sf"/>
</dbReference>
<dbReference type="RefSeq" id="WP_021705203.1">
    <property type="nucleotide sequence ID" value="NZ_BATJ01000007.1"/>
</dbReference>
<accession>U3BKS1</accession>
<dbReference type="Proteomes" id="UP000016570">
    <property type="component" value="Unassembled WGS sequence"/>
</dbReference>
<dbReference type="SFLD" id="SFLDS00003">
    <property type="entry name" value="Haloacid_Dehalogenase"/>
    <property type="match status" value="1"/>
</dbReference>
<keyword evidence="3" id="KW-1185">Reference proteome</keyword>
<dbReference type="InterPro" id="IPR023214">
    <property type="entry name" value="HAD_sf"/>
</dbReference>
<dbReference type="SUPFAM" id="SSF56784">
    <property type="entry name" value="HAD-like"/>
    <property type="match status" value="1"/>
</dbReference>
<organism evidence="2 3">
    <name type="scientific">Vibrio proteolyticus NBRC 13287</name>
    <dbReference type="NCBI Taxonomy" id="1219065"/>
    <lineage>
        <taxon>Bacteria</taxon>
        <taxon>Pseudomonadati</taxon>
        <taxon>Pseudomonadota</taxon>
        <taxon>Gammaproteobacteria</taxon>
        <taxon>Vibrionales</taxon>
        <taxon>Vibrionaceae</taxon>
        <taxon>Vibrio</taxon>
    </lineage>
</organism>
<dbReference type="InterPro" id="IPR006439">
    <property type="entry name" value="HAD-SF_hydro_IA"/>
</dbReference>
<dbReference type="STRING" id="1219065.VPR01S_07_00270"/>
<name>U3BKS1_VIBPR</name>
<dbReference type="EMBL" id="BATJ01000007">
    <property type="protein sequence ID" value="GAD67228.1"/>
    <property type="molecule type" value="Genomic_DNA"/>
</dbReference>
<dbReference type="PANTHER" id="PTHR43481:SF4">
    <property type="entry name" value="GLYCEROL-1-PHOSPHATE PHOSPHOHYDROLASE 1-RELATED"/>
    <property type="match status" value="1"/>
</dbReference>
<dbReference type="PANTHER" id="PTHR43481">
    <property type="entry name" value="FRUCTOSE-1-PHOSPHATE PHOSPHATASE"/>
    <property type="match status" value="1"/>
</dbReference>
<proteinExistence type="inferred from homology"/>
<dbReference type="SFLD" id="SFLDG01129">
    <property type="entry name" value="C1.5:_HAD__Beta-PGM__Phosphata"/>
    <property type="match status" value="1"/>
</dbReference>
<evidence type="ECO:0000256" key="1">
    <source>
        <dbReference type="ARBA" id="ARBA00006171"/>
    </source>
</evidence>
<dbReference type="CDD" id="cd07505">
    <property type="entry name" value="HAD_BPGM-like"/>
    <property type="match status" value="1"/>
</dbReference>
<protein>
    <submittedName>
        <fullName evidence="2">Putative phosphatase</fullName>
    </submittedName>
</protein>
<comment type="caution">
    <text evidence="2">The sequence shown here is derived from an EMBL/GenBank/DDBJ whole genome shotgun (WGS) entry which is preliminary data.</text>
</comment>
<dbReference type="InterPro" id="IPR051806">
    <property type="entry name" value="HAD-like_SPP"/>
</dbReference>
<dbReference type="NCBIfam" id="TIGR02009">
    <property type="entry name" value="PGMB-YQAB-SF"/>
    <property type="match status" value="1"/>
</dbReference>
<dbReference type="Gene3D" id="1.10.150.240">
    <property type="entry name" value="Putative phosphatase, domain 2"/>
    <property type="match status" value="1"/>
</dbReference>
<dbReference type="AlphaFoldDB" id="U3BKS1"/>
<dbReference type="Gene3D" id="3.40.50.1000">
    <property type="entry name" value="HAD superfamily/HAD-like"/>
    <property type="match status" value="1"/>
</dbReference>
<dbReference type="Pfam" id="PF13419">
    <property type="entry name" value="HAD_2"/>
    <property type="match status" value="1"/>
</dbReference>
<sequence>MTLELAKYKGLIFDMDGTLLDTMPAHLAAWAKTAEHFQFPFDQVWLHSLGGMPSFKIANEINRKYHMNLLPSEVSRFKMDAFASINTPPALIACTTEILEQYMGHKKMAVGTGSQRESALRLLDNARLLDKLQVVVSATDVQDHKPSPDTFLLAAEKLGLKASDCVVFEDTELGKSAAHNAGMDCFMVENEQLVFYPVSQSIL</sequence>
<dbReference type="InterPro" id="IPR010976">
    <property type="entry name" value="B-phosphoglucomutase_hydrolase"/>
</dbReference>
<dbReference type="NCBIfam" id="TIGR01509">
    <property type="entry name" value="HAD-SF-IA-v3"/>
    <property type="match status" value="1"/>
</dbReference>